<protein>
    <recommendedName>
        <fullName evidence="9">3'(2'),5'-bisphosphate nucleotidase CysQ</fullName>
        <ecNumber evidence="9">3.1.3.7</ecNumber>
    </recommendedName>
    <alternativeName>
        <fullName evidence="9">3'(2'),5-bisphosphonucleoside 3'(2')-phosphohydrolase</fullName>
    </alternativeName>
    <alternativeName>
        <fullName evidence="9">3'-phosphoadenosine 5'-phosphate phosphatase</fullName>
        <shortName evidence="9">PAP phosphatase</shortName>
    </alternativeName>
</protein>
<dbReference type="GO" id="GO:0050427">
    <property type="term" value="P:3'-phosphoadenosine 5'-phosphosulfate metabolic process"/>
    <property type="evidence" value="ECO:0007669"/>
    <property type="project" value="TreeGrafter"/>
</dbReference>
<dbReference type="SUPFAM" id="SSF56655">
    <property type="entry name" value="Carbohydrate phosphatase"/>
    <property type="match status" value="1"/>
</dbReference>
<keyword evidence="3 9" id="KW-1003">Cell membrane</keyword>
<evidence type="ECO:0000256" key="3">
    <source>
        <dbReference type="ARBA" id="ARBA00022475"/>
    </source>
</evidence>
<feature type="binding site" evidence="9">
    <location>
        <position position="99"/>
    </location>
    <ligand>
        <name>Mg(2+)</name>
        <dbReference type="ChEBI" id="CHEBI:18420"/>
        <label>2</label>
    </ligand>
</feature>
<dbReference type="InterPro" id="IPR020550">
    <property type="entry name" value="Inositol_monophosphatase_CS"/>
</dbReference>
<feature type="binding site" evidence="9">
    <location>
        <position position="225"/>
    </location>
    <ligand>
        <name>substrate</name>
    </ligand>
</feature>
<feature type="binding site" evidence="9">
    <location>
        <position position="102"/>
    </location>
    <ligand>
        <name>Mg(2+)</name>
        <dbReference type="ChEBI" id="CHEBI:18420"/>
        <label>2</label>
    </ligand>
</feature>
<evidence type="ECO:0000256" key="9">
    <source>
        <dbReference type="HAMAP-Rule" id="MF_02095"/>
    </source>
</evidence>
<comment type="catalytic activity">
    <reaction evidence="1 9">
        <text>adenosine 3',5'-bisphosphate + H2O = AMP + phosphate</text>
        <dbReference type="Rhea" id="RHEA:10040"/>
        <dbReference type="ChEBI" id="CHEBI:15377"/>
        <dbReference type="ChEBI" id="CHEBI:43474"/>
        <dbReference type="ChEBI" id="CHEBI:58343"/>
        <dbReference type="ChEBI" id="CHEBI:456215"/>
        <dbReference type="EC" id="3.1.3.7"/>
    </reaction>
</comment>
<dbReference type="GO" id="GO:0008441">
    <property type="term" value="F:3'(2'),5'-bisphosphate nucleotidase activity"/>
    <property type="evidence" value="ECO:0007669"/>
    <property type="project" value="UniProtKB-UniRule"/>
</dbReference>
<organism evidence="11 12">
    <name type="scientific">Roseospira navarrensis</name>
    <dbReference type="NCBI Taxonomy" id="140058"/>
    <lineage>
        <taxon>Bacteria</taxon>
        <taxon>Pseudomonadati</taxon>
        <taxon>Pseudomonadota</taxon>
        <taxon>Alphaproteobacteria</taxon>
        <taxon>Rhodospirillales</taxon>
        <taxon>Rhodospirillaceae</taxon>
        <taxon>Roseospira</taxon>
    </lineage>
</organism>
<dbReference type="InterPro" id="IPR000760">
    <property type="entry name" value="Inositol_monophosphatase-like"/>
</dbReference>
<dbReference type="OrthoDB" id="9785695at2"/>
<dbReference type="EMBL" id="WIVE01000033">
    <property type="protein sequence ID" value="MQX37101.1"/>
    <property type="molecule type" value="Genomic_DNA"/>
</dbReference>
<keyword evidence="6 9" id="KW-0378">Hydrolase</keyword>
<feature type="binding site" evidence="9">
    <location>
        <begin position="101"/>
        <end position="104"/>
    </location>
    <ligand>
        <name>substrate</name>
    </ligand>
</feature>
<evidence type="ECO:0000256" key="8">
    <source>
        <dbReference type="ARBA" id="ARBA00023136"/>
    </source>
</evidence>
<comment type="similarity">
    <text evidence="2 9">Belongs to the inositol monophosphatase superfamily. CysQ family.</text>
</comment>
<keyword evidence="5 9" id="KW-0479">Metal-binding</keyword>
<dbReference type="PROSITE" id="PS00629">
    <property type="entry name" value="IMP_1"/>
    <property type="match status" value="1"/>
</dbReference>
<dbReference type="InterPro" id="IPR050725">
    <property type="entry name" value="CysQ/Inositol_MonoPase"/>
</dbReference>
<dbReference type="RefSeq" id="WP_153344249.1">
    <property type="nucleotide sequence ID" value="NZ_WIVE01000033.1"/>
</dbReference>
<dbReference type="CDD" id="cd01638">
    <property type="entry name" value="CysQ"/>
    <property type="match status" value="1"/>
</dbReference>
<dbReference type="PROSITE" id="PS00630">
    <property type="entry name" value="IMP_2"/>
    <property type="match status" value="1"/>
</dbReference>
<evidence type="ECO:0000256" key="7">
    <source>
        <dbReference type="ARBA" id="ARBA00022842"/>
    </source>
</evidence>
<dbReference type="PANTHER" id="PTHR43028:SF5">
    <property type="entry name" value="3'(2'),5'-BISPHOSPHATE NUCLEOTIDASE 1"/>
    <property type="match status" value="1"/>
</dbReference>
<feature type="binding site" evidence="9">
    <location>
        <position position="79"/>
    </location>
    <ligand>
        <name>Mg(2+)</name>
        <dbReference type="ChEBI" id="CHEBI:18420"/>
        <label>1</label>
    </ligand>
</feature>
<dbReference type="PRINTS" id="PR00377">
    <property type="entry name" value="IMPHPHTASES"/>
</dbReference>
<comment type="cofactor">
    <cofactor evidence="9 10">
        <name>Mg(2+)</name>
        <dbReference type="ChEBI" id="CHEBI:18420"/>
    </cofactor>
</comment>
<keyword evidence="8 9" id="KW-0472">Membrane</keyword>
<name>A0A7X2D3T3_9PROT</name>
<proteinExistence type="inferred from homology"/>
<dbReference type="HAMAP" id="MF_02095">
    <property type="entry name" value="CysQ"/>
    <property type="match status" value="1"/>
</dbReference>
<feature type="binding site" evidence="9">
    <location>
        <position position="99"/>
    </location>
    <ligand>
        <name>Mg(2+)</name>
        <dbReference type="ChEBI" id="CHEBI:18420"/>
        <label>1</label>
    </ligand>
</feature>
<evidence type="ECO:0000313" key="11">
    <source>
        <dbReference type="EMBL" id="MQX37101.1"/>
    </source>
</evidence>
<accession>A0A7X2D3T3</accession>
<keyword evidence="12" id="KW-1185">Reference proteome</keyword>
<comment type="function">
    <text evidence="9">Converts adenosine-3',5'-bisphosphate (PAP) to AMP.</text>
</comment>
<dbReference type="AlphaFoldDB" id="A0A7X2D3T3"/>
<dbReference type="EC" id="3.1.3.7" evidence="9"/>
<comment type="subcellular location">
    <subcellularLocation>
        <location evidence="9">Cell inner membrane</location>
        <topology evidence="9">Peripheral membrane protein</topology>
        <orientation evidence="9">Cytoplasmic side</orientation>
    </subcellularLocation>
</comment>
<dbReference type="InterPro" id="IPR020583">
    <property type="entry name" value="Inositol_monoP_metal-BS"/>
</dbReference>
<feature type="binding site" evidence="9">
    <location>
        <position position="225"/>
    </location>
    <ligand>
        <name>Mg(2+)</name>
        <dbReference type="ChEBI" id="CHEBI:18420"/>
        <label>2</label>
    </ligand>
</feature>
<feature type="binding site" evidence="9">
    <location>
        <position position="79"/>
    </location>
    <ligand>
        <name>substrate</name>
    </ligand>
</feature>
<keyword evidence="7 9" id="KW-0460">Magnesium</keyword>
<evidence type="ECO:0000256" key="10">
    <source>
        <dbReference type="PIRSR" id="PIRSR600760-2"/>
    </source>
</evidence>
<dbReference type="GO" id="GO:0046854">
    <property type="term" value="P:phosphatidylinositol phosphate biosynthetic process"/>
    <property type="evidence" value="ECO:0007669"/>
    <property type="project" value="InterPro"/>
</dbReference>
<reference evidence="11 12" key="1">
    <citation type="submission" date="2019-10" db="EMBL/GenBank/DDBJ databases">
        <title>Draft whole-genome sequence of the purple nonsulfur photosynthetic bacterium Roseospira navarrensis DSM 15114.</title>
        <authorList>
            <person name="Kyndt J.A."/>
            <person name="Meyer T.E."/>
        </authorList>
    </citation>
    <scope>NUCLEOTIDE SEQUENCE [LARGE SCALE GENOMIC DNA]</scope>
    <source>
        <strain evidence="11 12">DSM 15114</strain>
    </source>
</reference>
<sequence length="274" mass="28673">MTTAPASAATDPARLAAWATALVPVIRAAGREVMAVYATDFAVANKDDTSPVTEADGRAEAVILAALRDLTPDIPVVAEESVAAGHVPTVGDGPFWLVDPLDGTKEFIKRNGEFTVNIGLVENRAPILGLVLAPALETLYIGHGPGTARVIRDGAAQPIACRTPGPDGLVVLASRSHGDSDRMEAFLSRYTVADRTNAGSSLKFCRLAEGAADLYPRLAPTCEWDTAAAHAVLLAAGGRVETEDGAPLGYAKNARFLNPHFIARGAWRDADLGL</sequence>
<dbReference type="Proteomes" id="UP000434582">
    <property type="component" value="Unassembled WGS sequence"/>
</dbReference>
<feature type="binding site" evidence="9">
    <location>
        <position position="101"/>
    </location>
    <ligand>
        <name>Mg(2+)</name>
        <dbReference type="ChEBI" id="CHEBI:18420"/>
        <label>1</label>
    </ligand>
</feature>
<evidence type="ECO:0000256" key="2">
    <source>
        <dbReference type="ARBA" id="ARBA00005289"/>
    </source>
</evidence>
<dbReference type="GO" id="GO:0000103">
    <property type="term" value="P:sulfate assimilation"/>
    <property type="evidence" value="ECO:0007669"/>
    <property type="project" value="TreeGrafter"/>
</dbReference>
<gene>
    <name evidence="9 11" type="primary">cysQ</name>
    <name evidence="11" type="ORF">GHC57_11285</name>
</gene>
<evidence type="ECO:0000256" key="1">
    <source>
        <dbReference type="ARBA" id="ARBA00001625"/>
    </source>
</evidence>
<feature type="binding site" evidence="10">
    <location>
        <position position="225"/>
    </location>
    <ligand>
        <name>Mg(2+)</name>
        <dbReference type="ChEBI" id="CHEBI:18420"/>
        <label>1</label>
        <note>catalytic</note>
    </ligand>
</feature>
<dbReference type="Pfam" id="PF00459">
    <property type="entry name" value="Inositol_P"/>
    <property type="match status" value="1"/>
</dbReference>
<evidence type="ECO:0000256" key="6">
    <source>
        <dbReference type="ARBA" id="ARBA00022801"/>
    </source>
</evidence>
<dbReference type="GO" id="GO:0000287">
    <property type="term" value="F:magnesium ion binding"/>
    <property type="evidence" value="ECO:0007669"/>
    <property type="project" value="UniProtKB-UniRule"/>
</dbReference>
<evidence type="ECO:0000256" key="5">
    <source>
        <dbReference type="ARBA" id="ARBA00022723"/>
    </source>
</evidence>
<evidence type="ECO:0000256" key="4">
    <source>
        <dbReference type="ARBA" id="ARBA00022519"/>
    </source>
</evidence>
<evidence type="ECO:0000313" key="12">
    <source>
        <dbReference type="Proteomes" id="UP000434582"/>
    </source>
</evidence>
<feature type="binding site" evidence="10">
    <location>
        <position position="79"/>
    </location>
    <ligand>
        <name>Mg(2+)</name>
        <dbReference type="ChEBI" id="CHEBI:18420"/>
        <label>1</label>
        <note>catalytic</note>
    </ligand>
</feature>
<dbReference type="Gene3D" id="3.40.190.80">
    <property type="match status" value="1"/>
</dbReference>
<dbReference type="Gene3D" id="3.30.540.10">
    <property type="entry name" value="Fructose-1,6-Bisphosphatase, subunit A, domain 1"/>
    <property type="match status" value="1"/>
</dbReference>
<comment type="caution">
    <text evidence="11">The sequence shown here is derived from an EMBL/GenBank/DDBJ whole genome shotgun (WGS) entry which is preliminary data.</text>
</comment>
<dbReference type="GO" id="GO:0005886">
    <property type="term" value="C:plasma membrane"/>
    <property type="evidence" value="ECO:0007669"/>
    <property type="project" value="UniProtKB-SubCell"/>
</dbReference>
<keyword evidence="4 9" id="KW-0997">Cell inner membrane</keyword>
<feature type="binding site" evidence="10">
    <location>
        <position position="101"/>
    </location>
    <ligand>
        <name>Mg(2+)</name>
        <dbReference type="ChEBI" id="CHEBI:18420"/>
        <label>1</label>
        <note>catalytic</note>
    </ligand>
</feature>
<dbReference type="InterPro" id="IPR006240">
    <property type="entry name" value="CysQ"/>
</dbReference>
<dbReference type="PANTHER" id="PTHR43028">
    <property type="entry name" value="3'(2'),5'-BISPHOSPHATE NUCLEOTIDASE 1"/>
    <property type="match status" value="1"/>
</dbReference>
<dbReference type="NCBIfam" id="TIGR01331">
    <property type="entry name" value="bisphos_cysQ"/>
    <property type="match status" value="1"/>
</dbReference>
<feature type="binding site" evidence="10">
    <location>
        <position position="99"/>
    </location>
    <ligand>
        <name>Mg(2+)</name>
        <dbReference type="ChEBI" id="CHEBI:18420"/>
        <label>1</label>
        <note>catalytic</note>
    </ligand>
</feature>
<feature type="binding site" evidence="10">
    <location>
        <position position="102"/>
    </location>
    <ligand>
        <name>Mg(2+)</name>
        <dbReference type="ChEBI" id="CHEBI:18420"/>
        <label>1</label>
        <note>catalytic</note>
    </ligand>
</feature>